<reference evidence="1" key="1">
    <citation type="submission" date="2023-04" db="EMBL/GenBank/DDBJ databases">
        <title>Ambrosiozyma monospora NBRC 10751.</title>
        <authorList>
            <person name="Ichikawa N."/>
            <person name="Sato H."/>
            <person name="Tonouchi N."/>
        </authorList>
    </citation>
    <scope>NUCLEOTIDE SEQUENCE</scope>
    <source>
        <strain evidence="1">NBRC 10751</strain>
    </source>
</reference>
<proteinExistence type="predicted"/>
<gene>
    <name evidence="1" type="ORF">Amon02_000853900</name>
</gene>
<name>A0ACB5TJB1_AMBMO</name>
<comment type="caution">
    <text evidence="1">The sequence shown here is derived from an EMBL/GenBank/DDBJ whole genome shotgun (WGS) entry which is preliminary data.</text>
</comment>
<dbReference type="Proteomes" id="UP001165064">
    <property type="component" value="Unassembled WGS sequence"/>
</dbReference>
<evidence type="ECO:0000313" key="1">
    <source>
        <dbReference type="EMBL" id="GME89590.1"/>
    </source>
</evidence>
<sequence length="178" mass="20147">MHISKEVPLNEYQLLSWMINFRIKALQLNQKDVIKLIGVAILLENNGKDAEPTPELLGYVSATLNIETVDVLFLLSGIFLKLVMSGETIETPKKLEFLKLQFAVNPQPTKDDIGLIAQQIGIPSYCVSAWFFERLHHDFSVVLEPTDKIDKDGHEDIDEYGDDESDEHLVSDDDMVAF</sequence>
<keyword evidence="2" id="KW-1185">Reference proteome</keyword>
<evidence type="ECO:0000313" key="2">
    <source>
        <dbReference type="Proteomes" id="UP001165064"/>
    </source>
</evidence>
<protein>
    <submittedName>
        <fullName evidence="1">Unnamed protein product</fullName>
    </submittedName>
</protein>
<dbReference type="EMBL" id="BSXS01007624">
    <property type="protein sequence ID" value="GME89590.1"/>
    <property type="molecule type" value="Genomic_DNA"/>
</dbReference>
<accession>A0ACB5TJB1</accession>
<organism evidence="1 2">
    <name type="scientific">Ambrosiozyma monospora</name>
    <name type="common">Yeast</name>
    <name type="synonym">Endomycopsis monosporus</name>
    <dbReference type="NCBI Taxonomy" id="43982"/>
    <lineage>
        <taxon>Eukaryota</taxon>
        <taxon>Fungi</taxon>
        <taxon>Dikarya</taxon>
        <taxon>Ascomycota</taxon>
        <taxon>Saccharomycotina</taxon>
        <taxon>Pichiomycetes</taxon>
        <taxon>Pichiales</taxon>
        <taxon>Pichiaceae</taxon>
        <taxon>Ambrosiozyma</taxon>
    </lineage>
</organism>